<dbReference type="InterPro" id="IPR013655">
    <property type="entry name" value="PAS_fold_3"/>
</dbReference>
<evidence type="ECO:0000313" key="4">
    <source>
        <dbReference type="Proteomes" id="UP000326944"/>
    </source>
</evidence>
<dbReference type="PROSITE" id="PS50113">
    <property type="entry name" value="PAC"/>
    <property type="match status" value="1"/>
</dbReference>
<dbReference type="InterPro" id="IPR035965">
    <property type="entry name" value="PAS-like_dom_sf"/>
</dbReference>
<keyword evidence="4" id="KW-1185">Reference proteome</keyword>
<dbReference type="EMBL" id="CP043617">
    <property type="protein sequence ID" value="QFR49880.1"/>
    <property type="molecule type" value="Genomic_DNA"/>
</dbReference>
<dbReference type="InterPro" id="IPR000700">
    <property type="entry name" value="PAS-assoc_C"/>
</dbReference>
<dbReference type="Proteomes" id="UP000326944">
    <property type="component" value="Chromosome"/>
</dbReference>
<dbReference type="KEGG" id="sulg:FJR48_09125"/>
<dbReference type="PROSITE" id="PS50112">
    <property type="entry name" value="PAS"/>
    <property type="match status" value="1"/>
</dbReference>
<dbReference type="SUPFAM" id="SSF55785">
    <property type="entry name" value="PYP-like sensor domain (PAS domain)"/>
    <property type="match status" value="1"/>
</dbReference>
<evidence type="ECO:0000259" key="2">
    <source>
        <dbReference type="PROSITE" id="PS50113"/>
    </source>
</evidence>
<dbReference type="NCBIfam" id="TIGR00229">
    <property type="entry name" value="sensory_box"/>
    <property type="match status" value="1"/>
</dbReference>
<dbReference type="SMART" id="SM00091">
    <property type="entry name" value="PAS"/>
    <property type="match status" value="1"/>
</dbReference>
<dbReference type="InterPro" id="IPR000014">
    <property type="entry name" value="PAS"/>
</dbReference>
<proteinExistence type="predicted"/>
<sequence length="137" mass="15569">MNQVTPIDEEFIHNGKAIISQTDLSGKIIYANTAFYEASGYTSEQVIGSTYEIIRHPDMPKIIFEKLWNSINDGQSWTGLIKNLRSDGKYYWDDLSVLPIKDNNGEIISYISVARQASKKNIQENEALYAKMLTSKN</sequence>
<dbReference type="AlphaFoldDB" id="A0A5P8P2S9"/>
<dbReference type="CDD" id="cd00130">
    <property type="entry name" value="PAS"/>
    <property type="match status" value="1"/>
</dbReference>
<feature type="domain" description="PAS" evidence="1">
    <location>
        <begin position="23"/>
        <end position="74"/>
    </location>
</feature>
<reference evidence="3 4" key="1">
    <citation type="submission" date="2019-09" db="EMBL/GenBank/DDBJ databases">
        <title>Sulfurimonas gotlandica sp. nov., a chemoautotrophic and psychrotolerant epsilonproteobacterium isolated from a pelagic redoxcline, and an emended description of the genus Sulfurimonas.</title>
        <authorList>
            <person name="Wang S."/>
            <person name="Jiang L."/>
            <person name="Shao S."/>
        </authorList>
    </citation>
    <scope>NUCLEOTIDE SEQUENCE [LARGE SCALE GENOMIC DNA]</scope>
    <source>
        <strain evidence="3 4">GYSZ_1</strain>
    </source>
</reference>
<dbReference type="Gene3D" id="3.30.450.20">
    <property type="entry name" value="PAS domain"/>
    <property type="match status" value="1"/>
</dbReference>
<evidence type="ECO:0000313" key="3">
    <source>
        <dbReference type="EMBL" id="QFR49880.1"/>
    </source>
</evidence>
<accession>A0A5P8P2S9</accession>
<protein>
    <submittedName>
        <fullName evidence="3">PAS domain-containing protein</fullName>
    </submittedName>
</protein>
<dbReference type="RefSeq" id="WP_152307828.1">
    <property type="nucleotide sequence ID" value="NZ_CP043617.1"/>
</dbReference>
<gene>
    <name evidence="3" type="ORF">FJR48_09125</name>
</gene>
<organism evidence="3 4">
    <name type="scientific">Sulfurimonas lithotrophica</name>
    <dbReference type="NCBI Taxonomy" id="2590022"/>
    <lineage>
        <taxon>Bacteria</taxon>
        <taxon>Pseudomonadati</taxon>
        <taxon>Campylobacterota</taxon>
        <taxon>Epsilonproteobacteria</taxon>
        <taxon>Campylobacterales</taxon>
        <taxon>Sulfurimonadaceae</taxon>
        <taxon>Sulfurimonas</taxon>
    </lineage>
</organism>
<evidence type="ECO:0000259" key="1">
    <source>
        <dbReference type="PROSITE" id="PS50112"/>
    </source>
</evidence>
<name>A0A5P8P2S9_9BACT</name>
<dbReference type="Pfam" id="PF08447">
    <property type="entry name" value="PAS_3"/>
    <property type="match status" value="1"/>
</dbReference>
<feature type="domain" description="PAC" evidence="2">
    <location>
        <begin position="77"/>
        <end position="129"/>
    </location>
</feature>
<dbReference type="OrthoDB" id="9765776at2"/>